<dbReference type="KEGG" id="pseg:D3H65_08175"/>
<evidence type="ECO:0000313" key="2">
    <source>
        <dbReference type="EMBL" id="AXY73960.1"/>
    </source>
</evidence>
<accession>A0A3B7MLP0</accession>
<keyword evidence="3" id="KW-1185">Reference proteome</keyword>
<dbReference type="EMBL" id="CP032157">
    <property type="protein sequence ID" value="AXY73960.1"/>
    <property type="molecule type" value="Genomic_DNA"/>
</dbReference>
<evidence type="ECO:0000256" key="1">
    <source>
        <dbReference type="SAM" id="Phobius"/>
    </source>
</evidence>
<proteinExistence type="predicted"/>
<dbReference type="AlphaFoldDB" id="A0A3B7MLP0"/>
<protein>
    <submittedName>
        <fullName evidence="2">Zinc-ribbon domain-containing protein</fullName>
    </submittedName>
</protein>
<name>A0A3B7MLP0_9BACT</name>
<organism evidence="2 3">
    <name type="scientific">Paraflavitalea soli</name>
    <dbReference type="NCBI Taxonomy" id="2315862"/>
    <lineage>
        <taxon>Bacteria</taxon>
        <taxon>Pseudomonadati</taxon>
        <taxon>Bacteroidota</taxon>
        <taxon>Chitinophagia</taxon>
        <taxon>Chitinophagales</taxon>
        <taxon>Chitinophagaceae</taxon>
        <taxon>Paraflavitalea</taxon>
    </lineage>
</organism>
<sequence length="196" mass="23070">MFILRGQRKIRIKRYTETQQCCPNCKTFDLQVNVYKDYFHLFFIPFFPTGVKSSSMYCYHCSSFIRFDSLQHEYEKKTRIPFWLYSGLLLVGCLIVTIVVAANIDAKEERIFVQHPQAGDVYTIRDDKGGKLRYFFLKVNSIQGDSVFTLHSNLEYSRYISKPQSKDFFVEDEELVFTKAELLQMLDKGEISSVKR</sequence>
<feature type="transmembrane region" description="Helical" evidence="1">
    <location>
        <begin position="82"/>
        <end position="104"/>
    </location>
</feature>
<keyword evidence="1" id="KW-1133">Transmembrane helix</keyword>
<keyword evidence="1" id="KW-0472">Membrane</keyword>
<evidence type="ECO:0000313" key="3">
    <source>
        <dbReference type="Proteomes" id="UP000263900"/>
    </source>
</evidence>
<dbReference type="OrthoDB" id="766141at2"/>
<gene>
    <name evidence="2" type="ORF">D3H65_08175</name>
</gene>
<reference evidence="2 3" key="1">
    <citation type="submission" date="2018-09" db="EMBL/GenBank/DDBJ databases">
        <title>Genome sequencing of strain 6GH32-13.</title>
        <authorList>
            <person name="Weon H.-Y."/>
            <person name="Heo J."/>
            <person name="Kwon S.-W."/>
        </authorList>
    </citation>
    <scope>NUCLEOTIDE SEQUENCE [LARGE SCALE GENOMIC DNA]</scope>
    <source>
        <strain evidence="2 3">5GH32-13</strain>
    </source>
</reference>
<keyword evidence="1" id="KW-0812">Transmembrane</keyword>
<dbReference type="Proteomes" id="UP000263900">
    <property type="component" value="Chromosome"/>
</dbReference>